<gene>
    <name evidence="6" type="ORF">UFOPK3547_00456</name>
</gene>
<dbReference type="NCBIfam" id="TIGR01161">
    <property type="entry name" value="purK"/>
    <property type="match status" value="1"/>
</dbReference>
<keyword evidence="1" id="KW-0547">Nucleotide-binding</keyword>
<dbReference type="InterPro" id="IPR003135">
    <property type="entry name" value="ATP-grasp_carboxylate-amine"/>
</dbReference>
<dbReference type="InterPro" id="IPR016185">
    <property type="entry name" value="PreATP-grasp_dom_sf"/>
</dbReference>
<dbReference type="SUPFAM" id="SSF51246">
    <property type="entry name" value="Rudiment single hybrid motif"/>
    <property type="match status" value="1"/>
</dbReference>
<dbReference type="NCBIfam" id="NF004679">
    <property type="entry name" value="PRK06019.1-5"/>
    <property type="match status" value="1"/>
</dbReference>
<keyword evidence="3" id="KW-0067">ATP-binding</keyword>
<dbReference type="Pfam" id="PF22660">
    <property type="entry name" value="RS_preATP-grasp-like"/>
    <property type="match status" value="1"/>
</dbReference>
<dbReference type="Pfam" id="PF17769">
    <property type="entry name" value="PurK_C"/>
    <property type="match status" value="1"/>
</dbReference>
<dbReference type="GO" id="GO:0006189">
    <property type="term" value="P:'de novo' IMP biosynthetic process"/>
    <property type="evidence" value="ECO:0007669"/>
    <property type="project" value="InterPro"/>
</dbReference>
<evidence type="ECO:0000256" key="3">
    <source>
        <dbReference type="ARBA" id="ARBA00022840"/>
    </source>
</evidence>
<dbReference type="SUPFAM" id="SSF52440">
    <property type="entry name" value="PreATP-grasp domain"/>
    <property type="match status" value="1"/>
</dbReference>
<proteinExistence type="inferred from homology"/>
<dbReference type="PROSITE" id="PS50975">
    <property type="entry name" value="ATP_GRASP"/>
    <property type="match status" value="1"/>
</dbReference>
<dbReference type="Pfam" id="PF02222">
    <property type="entry name" value="ATP-grasp"/>
    <property type="match status" value="1"/>
</dbReference>
<organism evidence="6">
    <name type="scientific">freshwater metagenome</name>
    <dbReference type="NCBI Taxonomy" id="449393"/>
    <lineage>
        <taxon>unclassified sequences</taxon>
        <taxon>metagenomes</taxon>
        <taxon>ecological metagenomes</taxon>
    </lineage>
</organism>
<keyword evidence="2" id="KW-0658">Purine biosynthesis</keyword>
<feature type="domain" description="ATP-grasp" evidence="5">
    <location>
        <begin position="100"/>
        <end position="284"/>
    </location>
</feature>
<evidence type="ECO:0000256" key="4">
    <source>
        <dbReference type="ARBA" id="ARBA00025704"/>
    </source>
</evidence>
<comment type="pathway">
    <text evidence="4">Purine metabolism.</text>
</comment>
<dbReference type="SUPFAM" id="SSF56059">
    <property type="entry name" value="Glutathione synthetase ATP-binding domain-like"/>
    <property type="match status" value="1"/>
</dbReference>
<dbReference type="GO" id="GO:0005524">
    <property type="term" value="F:ATP binding"/>
    <property type="evidence" value="ECO:0007669"/>
    <property type="project" value="UniProtKB-KW"/>
</dbReference>
<dbReference type="GO" id="GO:0005829">
    <property type="term" value="C:cytosol"/>
    <property type="evidence" value="ECO:0007669"/>
    <property type="project" value="TreeGrafter"/>
</dbReference>
<dbReference type="InterPro" id="IPR013815">
    <property type="entry name" value="ATP_grasp_subdomain_1"/>
</dbReference>
<accession>A0A6J5ZA67</accession>
<dbReference type="GO" id="GO:0046872">
    <property type="term" value="F:metal ion binding"/>
    <property type="evidence" value="ECO:0007669"/>
    <property type="project" value="InterPro"/>
</dbReference>
<dbReference type="PANTHER" id="PTHR11609">
    <property type="entry name" value="PURINE BIOSYNTHESIS PROTEIN 6/7, PUR6/7"/>
    <property type="match status" value="1"/>
</dbReference>
<dbReference type="EMBL" id="CAESAN010000026">
    <property type="protein sequence ID" value="CAB4339555.1"/>
    <property type="molecule type" value="Genomic_DNA"/>
</dbReference>
<dbReference type="InterPro" id="IPR011054">
    <property type="entry name" value="Rudment_hybrid_motif"/>
</dbReference>
<protein>
    <submittedName>
        <fullName evidence="6">Unannotated protein</fullName>
    </submittedName>
</protein>
<dbReference type="InterPro" id="IPR054350">
    <property type="entry name" value="PurT/PurK_preATP-grasp"/>
</dbReference>
<dbReference type="Gene3D" id="3.30.1490.20">
    <property type="entry name" value="ATP-grasp fold, A domain"/>
    <property type="match status" value="1"/>
</dbReference>
<dbReference type="InterPro" id="IPR005875">
    <property type="entry name" value="PurK"/>
</dbReference>
<reference evidence="6" key="1">
    <citation type="submission" date="2020-05" db="EMBL/GenBank/DDBJ databases">
        <authorList>
            <person name="Chiriac C."/>
            <person name="Salcher M."/>
            <person name="Ghai R."/>
            <person name="Kavagutti S V."/>
        </authorList>
    </citation>
    <scope>NUCLEOTIDE SEQUENCE</scope>
</reference>
<evidence type="ECO:0000256" key="1">
    <source>
        <dbReference type="ARBA" id="ARBA00022741"/>
    </source>
</evidence>
<evidence type="ECO:0000259" key="5">
    <source>
        <dbReference type="PROSITE" id="PS50975"/>
    </source>
</evidence>
<sequence length="368" mass="38658">MVGAGQLARMTHRAAIDLGVELTVLAGSPQDAAVRAGARPVFGSSARAEDLRELAEGADVLTFDHEQVPPELLSELAAEGLPLRPGPAAKLLAQDKLHARRELEARGFPVPAFTLATSAAQIDDFAREHGWPLVAKAPRGGYDGRGVTVVGTPADALELLEDEPGGMLLEPLLPIERELAVVVARSVDGEARAYPVAESVQYEAMCREILVPAPITEDLAGQAQELALALTDVPGAVGVIAVELFVVDGGLVINELALRPHNSGHFTIEGADTSQFEQHLRGVLGWPLGSTQLTAPAVVMVNVVGPADGSDPRARLPRALAEPGVHVHLYDKAPVPGRKLGHVTVRADDLQTAKDAARRAAAILEGDN</sequence>
<evidence type="ECO:0000256" key="2">
    <source>
        <dbReference type="ARBA" id="ARBA00022755"/>
    </source>
</evidence>
<dbReference type="AlphaFoldDB" id="A0A6J5ZA67"/>
<dbReference type="Gene3D" id="3.40.50.20">
    <property type="match status" value="1"/>
</dbReference>
<dbReference type="InterPro" id="IPR040686">
    <property type="entry name" value="PurK_C"/>
</dbReference>
<evidence type="ECO:0000313" key="6">
    <source>
        <dbReference type="EMBL" id="CAB4339555.1"/>
    </source>
</evidence>
<dbReference type="PANTHER" id="PTHR11609:SF5">
    <property type="entry name" value="PHOSPHORIBOSYLAMINOIMIDAZOLE CARBOXYLASE"/>
    <property type="match status" value="1"/>
</dbReference>
<dbReference type="GO" id="GO:0004638">
    <property type="term" value="F:phosphoribosylaminoimidazole carboxylase activity"/>
    <property type="evidence" value="ECO:0007669"/>
    <property type="project" value="InterPro"/>
</dbReference>
<dbReference type="Gene3D" id="3.30.470.20">
    <property type="entry name" value="ATP-grasp fold, B domain"/>
    <property type="match status" value="1"/>
</dbReference>
<dbReference type="HAMAP" id="MF_01928">
    <property type="entry name" value="PurK"/>
    <property type="match status" value="1"/>
</dbReference>
<dbReference type="InterPro" id="IPR011761">
    <property type="entry name" value="ATP-grasp"/>
</dbReference>
<dbReference type="NCBIfam" id="NF004680">
    <property type="entry name" value="PRK06019.1-6"/>
    <property type="match status" value="1"/>
</dbReference>
<name>A0A6J5ZA67_9ZZZZ</name>